<dbReference type="InterPro" id="IPR050447">
    <property type="entry name" value="Erg6_SMT_methyltransf"/>
</dbReference>
<proteinExistence type="predicted"/>
<dbReference type="InterPro" id="IPR041698">
    <property type="entry name" value="Methyltransf_25"/>
</dbReference>
<dbReference type="InterPro" id="IPR029063">
    <property type="entry name" value="SAM-dependent_MTases_sf"/>
</dbReference>
<dbReference type="OrthoDB" id="9805171at2"/>
<dbReference type="EMBL" id="AVPJ01000012">
    <property type="protein sequence ID" value="KGN31284.1"/>
    <property type="molecule type" value="Genomic_DNA"/>
</dbReference>
<evidence type="ECO:0000259" key="1">
    <source>
        <dbReference type="Pfam" id="PF13649"/>
    </source>
</evidence>
<dbReference type="AlphaFoldDB" id="A0A0A0J3L0"/>
<dbReference type="CDD" id="cd02440">
    <property type="entry name" value="AdoMet_MTases"/>
    <property type="match status" value="1"/>
</dbReference>
<name>A0A0A0J3L0_9MICO</name>
<dbReference type="PANTHER" id="PTHR44068">
    <property type="entry name" value="ZGC:194242"/>
    <property type="match status" value="1"/>
</dbReference>
<accession>A0A0A0J3L0</accession>
<gene>
    <name evidence="2" type="ORF">N802_04140</name>
</gene>
<protein>
    <recommendedName>
        <fullName evidence="1">Methyltransferase domain-containing protein</fullName>
    </recommendedName>
</protein>
<dbReference type="Proteomes" id="UP000030002">
    <property type="component" value="Unassembled WGS sequence"/>
</dbReference>
<dbReference type="Gene3D" id="3.40.50.150">
    <property type="entry name" value="Vaccinia Virus protein VP39"/>
    <property type="match status" value="1"/>
</dbReference>
<dbReference type="Pfam" id="PF13649">
    <property type="entry name" value="Methyltransf_25"/>
    <property type="match status" value="1"/>
</dbReference>
<organism evidence="2 3">
    <name type="scientific">Knoellia sinensis KCTC 19936</name>
    <dbReference type="NCBI Taxonomy" id="1385520"/>
    <lineage>
        <taxon>Bacteria</taxon>
        <taxon>Bacillati</taxon>
        <taxon>Actinomycetota</taxon>
        <taxon>Actinomycetes</taxon>
        <taxon>Micrococcales</taxon>
        <taxon>Intrasporangiaceae</taxon>
        <taxon>Knoellia</taxon>
    </lineage>
</organism>
<reference evidence="2 3" key="1">
    <citation type="submission" date="2013-08" db="EMBL/GenBank/DDBJ databases">
        <title>The genome sequence of Knoellia sinensis.</title>
        <authorList>
            <person name="Zhu W."/>
            <person name="Wang G."/>
        </authorList>
    </citation>
    <scope>NUCLEOTIDE SEQUENCE [LARGE SCALE GENOMIC DNA]</scope>
    <source>
        <strain evidence="2 3">KCTC 19936</strain>
    </source>
</reference>
<comment type="caution">
    <text evidence="2">The sequence shown here is derived from an EMBL/GenBank/DDBJ whole genome shotgun (WGS) entry which is preliminary data.</text>
</comment>
<evidence type="ECO:0000313" key="2">
    <source>
        <dbReference type="EMBL" id="KGN31284.1"/>
    </source>
</evidence>
<dbReference type="RefSeq" id="WP_052109970.1">
    <property type="nucleotide sequence ID" value="NZ_AVPJ01000012.1"/>
</dbReference>
<dbReference type="eggNOG" id="COG2226">
    <property type="taxonomic scope" value="Bacteria"/>
</dbReference>
<sequence length="269" mass="29875">MNQVRDYYDANTWKFLLSDRGERALHRELWAPGITDAKAALHHVHDLVADELTADDRRVLDLGCGVGTAAIRLARHHPVDVTGVSISPEQIRMAQRFGQQAGDLRGSVRFVTADFADLPDDLVGFDVAFAIESFVHANPAAGFFREAARALCPGGRLLVIDDVRTRAPDDPRIDEVRTGWRAESLLSLDEAEALAAAVGLDLDATIDLSGYQRLGRPRDRLVAAAQPVLRRLRHRSEWARALVGGHALQQCHRAGLLEYRLLRFVRRDP</sequence>
<dbReference type="PANTHER" id="PTHR44068:SF11">
    <property type="entry name" value="GERANYL DIPHOSPHATE 2-C-METHYLTRANSFERASE"/>
    <property type="match status" value="1"/>
</dbReference>
<dbReference type="SUPFAM" id="SSF53335">
    <property type="entry name" value="S-adenosyl-L-methionine-dependent methyltransferases"/>
    <property type="match status" value="1"/>
</dbReference>
<dbReference type="STRING" id="1385520.N802_04140"/>
<evidence type="ECO:0000313" key="3">
    <source>
        <dbReference type="Proteomes" id="UP000030002"/>
    </source>
</evidence>
<feature type="domain" description="Methyltransferase" evidence="1">
    <location>
        <begin position="59"/>
        <end position="155"/>
    </location>
</feature>
<keyword evidence="3" id="KW-1185">Reference proteome</keyword>